<dbReference type="GO" id="GO:0048268">
    <property type="term" value="P:clathrin coat assembly"/>
    <property type="evidence" value="ECO:0007669"/>
    <property type="project" value="InterPro"/>
</dbReference>
<dbReference type="AlphaFoldDB" id="A0AB40D541"/>
<sequence>MVSKLRNIVGALKDKASQTKASLLCTTTTATATATTLTISPNLAVLRATPHNPPFDPPHPHHLSTLLSFGSSPRPAAAALLSSLISRLLSTRNASVALKSLLALHHLFIHGAFILRDQLSTALSRPSGSRHPLHLSSFRDPSSPESWTMSSWVRWFAGVLELLLASPLFTDGDDSISSLPNPDLLSELTSLVELLLETRRSPPFPTWEDNALVREVVRVVAGDSLAAKHAILFRVREVRERLGSLDYADSVELRCLLRRLEDEEVKDKEEELSTPSDLNRGAGDSFWNEIKDVRERIGELVLKKEFDKSRVGRDRVGESDRIHIRFGFVEPSRFGSFRLY</sequence>
<dbReference type="GeneID" id="120283611"/>
<dbReference type="GO" id="GO:0005905">
    <property type="term" value="C:clathrin-coated pit"/>
    <property type="evidence" value="ECO:0007669"/>
    <property type="project" value="TreeGrafter"/>
</dbReference>
<gene>
    <name evidence="7" type="primary">LOC120283611</name>
</gene>
<evidence type="ECO:0000313" key="6">
    <source>
        <dbReference type="Proteomes" id="UP001515500"/>
    </source>
</evidence>
<evidence type="ECO:0000256" key="4">
    <source>
        <dbReference type="ARBA" id="ARBA00023329"/>
    </source>
</evidence>
<protein>
    <submittedName>
        <fullName evidence="7">Clathrin assembly protein At4g40080</fullName>
    </submittedName>
</protein>
<dbReference type="Gene3D" id="1.25.40.90">
    <property type="match status" value="1"/>
</dbReference>
<dbReference type="GO" id="GO:0005794">
    <property type="term" value="C:Golgi apparatus"/>
    <property type="evidence" value="ECO:0007669"/>
    <property type="project" value="UniProtKB-SubCell"/>
</dbReference>
<keyword evidence="3" id="KW-0333">Golgi apparatus</keyword>
<dbReference type="PANTHER" id="PTHR22951">
    <property type="entry name" value="CLATHRIN ASSEMBLY PROTEIN"/>
    <property type="match status" value="1"/>
</dbReference>
<evidence type="ECO:0000313" key="7">
    <source>
        <dbReference type="RefSeq" id="XP_039146251.1"/>
    </source>
</evidence>
<comment type="subcellular location">
    <subcellularLocation>
        <location evidence="1">Cytoplasmic vesicle</location>
        <location evidence="1">Clathrin-coated vesicle</location>
    </subcellularLocation>
    <subcellularLocation>
        <location evidence="2">Golgi apparatus</location>
    </subcellularLocation>
</comment>
<evidence type="ECO:0000256" key="1">
    <source>
        <dbReference type="ARBA" id="ARBA00004132"/>
    </source>
</evidence>
<dbReference type="GO" id="GO:0032050">
    <property type="term" value="F:clathrin heavy chain binding"/>
    <property type="evidence" value="ECO:0007669"/>
    <property type="project" value="TreeGrafter"/>
</dbReference>
<evidence type="ECO:0000256" key="3">
    <source>
        <dbReference type="ARBA" id="ARBA00023034"/>
    </source>
</evidence>
<dbReference type="PANTHER" id="PTHR22951:SF76">
    <property type="entry name" value="OS09G0468150 PROTEIN"/>
    <property type="match status" value="1"/>
</dbReference>
<dbReference type="Pfam" id="PF07651">
    <property type="entry name" value="ANTH"/>
    <property type="match status" value="1"/>
</dbReference>
<organism evidence="6 7">
    <name type="scientific">Dioscorea cayennensis subsp. rotundata</name>
    <name type="common">White Guinea yam</name>
    <name type="synonym">Dioscorea rotundata</name>
    <dbReference type="NCBI Taxonomy" id="55577"/>
    <lineage>
        <taxon>Eukaryota</taxon>
        <taxon>Viridiplantae</taxon>
        <taxon>Streptophyta</taxon>
        <taxon>Embryophyta</taxon>
        <taxon>Tracheophyta</taxon>
        <taxon>Spermatophyta</taxon>
        <taxon>Magnoliopsida</taxon>
        <taxon>Liliopsida</taxon>
        <taxon>Dioscoreales</taxon>
        <taxon>Dioscoreaceae</taxon>
        <taxon>Dioscorea</taxon>
    </lineage>
</organism>
<dbReference type="GO" id="GO:0030136">
    <property type="term" value="C:clathrin-coated vesicle"/>
    <property type="evidence" value="ECO:0007669"/>
    <property type="project" value="UniProtKB-SubCell"/>
</dbReference>
<dbReference type="GO" id="GO:0005546">
    <property type="term" value="F:phosphatidylinositol-4,5-bisphosphate binding"/>
    <property type="evidence" value="ECO:0007669"/>
    <property type="project" value="TreeGrafter"/>
</dbReference>
<dbReference type="PROSITE" id="PS50942">
    <property type="entry name" value="ENTH"/>
    <property type="match status" value="1"/>
</dbReference>
<dbReference type="InterPro" id="IPR013809">
    <property type="entry name" value="ENTH"/>
</dbReference>
<dbReference type="SMART" id="SM00273">
    <property type="entry name" value="ENTH"/>
    <property type="match status" value="1"/>
</dbReference>
<dbReference type="RefSeq" id="XP_039146251.1">
    <property type="nucleotide sequence ID" value="XM_039290317.1"/>
</dbReference>
<name>A0AB40D541_DIOCR</name>
<accession>A0AB40D541</accession>
<dbReference type="InterPro" id="IPR011417">
    <property type="entry name" value="ANTH_dom"/>
</dbReference>
<keyword evidence="6" id="KW-1185">Reference proteome</keyword>
<keyword evidence="4" id="KW-0968">Cytoplasmic vesicle</keyword>
<dbReference type="Proteomes" id="UP001515500">
    <property type="component" value="Chromosome 19"/>
</dbReference>
<dbReference type="InterPro" id="IPR045192">
    <property type="entry name" value="AP180-like"/>
</dbReference>
<evidence type="ECO:0000259" key="5">
    <source>
        <dbReference type="PROSITE" id="PS50942"/>
    </source>
</evidence>
<reference evidence="7" key="1">
    <citation type="submission" date="2025-08" db="UniProtKB">
        <authorList>
            <consortium name="RefSeq"/>
        </authorList>
    </citation>
    <scope>IDENTIFICATION</scope>
</reference>
<evidence type="ECO:0000256" key="2">
    <source>
        <dbReference type="ARBA" id="ARBA00004555"/>
    </source>
</evidence>
<dbReference type="InterPro" id="IPR008942">
    <property type="entry name" value="ENTH_VHS"/>
</dbReference>
<proteinExistence type="predicted"/>
<dbReference type="GO" id="GO:0072583">
    <property type="term" value="P:clathrin-dependent endocytosis"/>
    <property type="evidence" value="ECO:0007669"/>
    <property type="project" value="InterPro"/>
</dbReference>
<dbReference type="GO" id="GO:0000149">
    <property type="term" value="F:SNARE binding"/>
    <property type="evidence" value="ECO:0007669"/>
    <property type="project" value="TreeGrafter"/>
</dbReference>
<dbReference type="SUPFAM" id="SSF48464">
    <property type="entry name" value="ENTH/VHS domain"/>
    <property type="match status" value="1"/>
</dbReference>
<dbReference type="GO" id="GO:0006900">
    <property type="term" value="P:vesicle budding from membrane"/>
    <property type="evidence" value="ECO:0007669"/>
    <property type="project" value="TreeGrafter"/>
</dbReference>
<feature type="domain" description="ENTH" evidence="5">
    <location>
        <begin position="33"/>
        <end position="174"/>
    </location>
</feature>
<dbReference type="GO" id="GO:0005545">
    <property type="term" value="F:1-phosphatidylinositol binding"/>
    <property type="evidence" value="ECO:0007669"/>
    <property type="project" value="TreeGrafter"/>
</dbReference>